<keyword evidence="5" id="KW-0804">Transcription</keyword>
<dbReference type="NCBIfam" id="TIGR01951">
    <property type="entry name" value="nusB"/>
    <property type="match status" value="1"/>
</dbReference>
<dbReference type="SUPFAM" id="SSF48013">
    <property type="entry name" value="NusB-like"/>
    <property type="match status" value="1"/>
</dbReference>
<dbReference type="GO" id="GO:0006353">
    <property type="term" value="P:DNA-templated transcription termination"/>
    <property type="evidence" value="ECO:0007669"/>
    <property type="project" value="InterPro"/>
</dbReference>
<dbReference type="PANTHER" id="PTHR11078:SF3">
    <property type="entry name" value="ANTITERMINATION NUSB DOMAIN-CONTAINING PROTEIN"/>
    <property type="match status" value="1"/>
</dbReference>
<accession>A0A2M7BMM4</accession>
<comment type="caution">
    <text evidence="7">The sequence shown here is derived from an EMBL/GenBank/DDBJ whole genome shotgun (WGS) entry which is preliminary data.</text>
</comment>
<keyword evidence="2" id="KW-0889">Transcription antitermination</keyword>
<evidence type="ECO:0000256" key="2">
    <source>
        <dbReference type="ARBA" id="ARBA00022814"/>
    </source>
</evidence>
<sequence>MGPPVVDKVVDVPPLPAPNWPKLPNVSNVVKTNDLVFYVKTVKSKLDPRHKKRIHLFQELFAWESVKSTPKPIIHDIIKNINQIDSQIKIFAPKWPIDKINRVDLSILRLAIWELKYIKNTPHKVIIDEAVEIAKEYGNESSSSFVNAVLGSIIK</sequence>
<dbReference type="GO" id="GO:0005829">
    <property type="term" value="C:cytosol"/>
    <property type="evidence" value="ECO:0007669"/>
    <property type="project" value="TreeGrafter"/>
</dbReference>
<dbReference type="GO" id="GO:0031564">
    <property type="term" value="P:transcription antitermination"/>
    <property type="evidence" value="ECO:0007669"/>
    <property type="project" value="UniProtKB-KW"/>
</dbReference>
<name>A0A2M7BMM4_9BACT</name>
<keyword evidence="3" id="KW-0694">RNA-binding</keyword>
<evidence type="ECO:0000256" key="5">
    <source>
        <dbReference type="ARBA" id="ARBA00023163"/>
    </source>
</evidence>
<dbReference type="GO" id="GO:0003723">
    <property type="term" value="F:RNA binding"/>
    <property type="evidence" value="ECO:0007669"/>
    <property type="project" value="UniProtKB-KW"/>
</dbReference>
<reference evidence="8" key="1">
    <citation type="submission" date="2017-09" db="EMBL/GenBank/DDBJ databases">
        <title>Depth-based differentiation of microbial function through sediment-hosted aquifers and enrichment of novel symbionts in the deep terrestrial subsurface.</title>
        <authorList>
            <person name="Probst A.J."/>
            <person name="Ladd B."/>
            <person name="Jarett J.K."/>
            <person name="Geller-Mcgrath D.E."/>
            <person name="Sieber C.M.K."/>
            <person name="Emerson J.B."/>
            <person name="Anantharaman K."/>
            <person name="Thomas B.C."/>
            <person name="Malmstrom R."/>
            <person name="Stieglmeier M."/>
            <person name="Klingl A."/>
            <person name="Woyke T."/>
            <person name="Ryan C.M."/>
            <person name="Banfield J.F."/>
        </authorList>
    </citation>
    <scope>NUCLEOTIDE SEQUENCE [LARGE SCALE GENOMIC DNA]</scope>
</reference>
<dbReference type="InterPro" id="IPR006027">
    <property type="entry name" value="NusB_RsmB_TIM44"/>
</dbReference>
<proteinExistence type="inferred from homology"/>
<protein>
    <submittedName>
        <fullName evidence="7">Transcription antitermination factor NusB</fullName>
    </submittedName>
</protein>
<dbReference type="EMBL" id="PEVB01000104">
    <property type="protein sequence ID" value="PIV06727.1"/>
    <property type="molecule type" value="Genomic_DNA"/>
</dbReference>
<keyword evidence="4" id="KW-0805">Transcription regulation</keyword>
<evidence type="ECO:0000313" key="7">
    <source>
        <dbReference type="EMBL" id="PIV06727.1"/>
    </source>
</evidence>
<organism evidence="7 8">
    <name type="scientific">Candidatus Shapirobacteria bacterium CG03_land_8_20_14_0_80_35_14</name>
    <dbReference type="NCBI Taxonomy" id="1974878"/>
    <lineage>
        <taxon>Bacteria</taxon>
        <taxon>Candidatus Shapironibacteriota</taxon>
    </lineage>
</organism>
<dbReference type="PANTHER" id="PTHR11078">
    <property type="entry name" value="N UTILIZATION SUBSTANCE PROTEIN B-RELATED"/>
    <property type="match status" value="1"/>
</dbReference>
<dbReference type="AlphaFoldDB" id="A0A2M7BMM4"/>
<dbReference type="Gene3D" id="1.10.940.10">
    <property type="entry name" value="NusB-like"/>
    <property type="match status" value="1"/>
</dbReference>
<feature type="domain" description="NusB/RsmB/TIM44" evidence="6">
    <location>
        <begin position="71"/>
        <end position="155"/>
    </location>
</feature>
<evidence type="ECO:0000256" key="3">
    <source>
        <dbReference type="ARBA" id="ARBA00022884"/>
    </source>
</evidence>
<dbReference type="InterPro" id="IPR011605">
    <property type="entry name" value="NusB_fam"/>
</dbReference>
<evidence type="ECO:0000259" key="6">
    <source>
        <dbReference type="Pfam" id="PF01029"/>
    </source>
</evidence>
<dbReference type="InterPro" id="IPR035926">
    <property type="entry name" value="NusB-like_sf"/>
</dbReference>
<gene>
    <name evidence="7" type="primary">nusB</name>
    <name evidence="7" type="ORF">COS53_03835</name>
</gene>
<dbReference type="Pfam" id="PF01029">
    <property type="entry name" value="NusB"/>
    <property type="match status" value="1"/>
</dbReference>
<comment type="similarity">
    <text evidence="1">Belongs to the NusB family.</text>
</comment>
<evidence type="ECO:0000256" key="4">
    <source>
        <dbReference type="ARBA" id="ARBA00023015"/>
    </source>
</evidence>
<evidence type="ECO:0000256" key="1">
    <source>
        <dbReference type="ARBA" id="ARBA00005952"/>
    </source>
</evidence>
<dbReference type="Proteomes" id="UP000229191">
    <property type="component" value="Unassembled WGS sequence"/>
</dbReference>
<evidence type="ECO:0000313" key="8">
    <source>
        <dbReference type="Proteomes" id="UP000229191"/>
    </source>
</evidence>